<keyword evidence="1" id="KW-1133">Transmembrane helix</keyword>
<reference evidence="4" key="1">
    <citation type="submission" date="2017-02" db="UniProtKB">
        <authorList>
            <consortium name="WormBaseParasite"/>
        </authorList>
    </citation>
    <scope>IDENTIFICATION</scope>
</reference>
<name>A0A0N5CQ47_THECL</name>
<reference evidence="2 3" key="2">
    <citation type="submission" date="2018-11" db="EMBL/GenBank/DDBJ databases">
        <authorList>
            <consortium name="Pathogen Informatics"/>
        </authorList>
    </citation>
    <scope>NUCLEOTIDE SEQUENCE [LARGE SCALE GENOMIC DNA]</scope>
</reference>
<sequence>MVNCALNTIANFMHNAVDDSHLLYFQVNENITSAIYNSMSFLILFGQMWFLGLVLYAVTASYLPYVKPYAYIKYFVKR</sequence>
<keyword evidence="3" id="KW-1185">Reference proteome</keyword>
<dbReference type="AlphaFoldDB" id="A0A0N5CQ47"/>
<accession>A0A0N5CQ47</accession>
<feature type="transmembrane region" description="Helical" evidence="1">
    <location>
        <begin position="41"/>
        <end position="63"/>
    </location>
</feature>
<organism evidence="4">
    <name type="scientific">Thelazia callipaeda</name>
    <name type="common">Oriental eyeworm</name>
    <name type="synonym">Parasitic nematode</name>
    <dbReference type="NCBI Taxonomy" id="103827"/>
    <lineage>
        <taxon>Eukaryota</taxon>
        <taxon>Metazoa</taxon>
        <taxon>Ecdysozoa</taxon>
        <taxon>Nematoda</taxon>
        <taxon>Chromadorea</taxon>
        <taxon>Rhabditida</taxon>
        <taxon>Spirurina</taxon>
        <taxon>Spiruromorpha</taxon>
        <taxon>Thelazioidea</taxon>
        <taxon>Thelaziidae</taxon>
        <taxon>Thelazia</taxon>
    </lineage>
</organism>
<proteinExistence type="predicted"/>
<evidence type="ECO:0000256" key="1">
    <source>
        <dbReference type="SAM" id="Phobius"/>
    </source>
</evidence>
<keyword evidence="1" id="KW-0812">Transmembrane</keyword>
<keyword evidence="1" id="KW-0472">Membrane</keyword>
<evidence type="ECO:0000313" key="2">
    <source>
        <dbReference type="EMBL" id="VDM98255.1"/>
    </source>
</evidence>
<protein>
    <submittedName>
        <fullName evidence="4">DUF4870 domain-containing protein</fullName>
    </submittedName>
</protein>
<evidence type="ECO:0000313" key="3">
    <source>
        <dbReference type="Proteomes" id="UP000276776"/>
    </source>
</evidence>
<dbReference type="EMBL" id="UYYF01000462">
    <property type="protein sequence ID" value="VDM98255.1"/>
    <property type="molecule type" value="Genomic_DNA"/>
</dbReference>
<gene>
    <name evidence="2" type="ORF">TCLT_LOCUS2348</name>
</gene>
<dbReference type="Proteomes" id="UP000276776">
    <property type="component" value="Unassembled WGS sequence"/>
</dbReference>
<evidence type="ECO:0000313" key="4">
    <source>
        <dbReference type="WBParaSite" id="TCLT_0000234701-mRNA-1"/>
    </source>
</evidence>
<dbReference type="WBParaSite" id="TCLT_0000234701-mRNA-1">
    <property type="protein sequence ID" value="TCLT_0000234701-mRNA-1"/>
    <property type="gene ID" value="TCLT_0000234701"/>
</dbReference>